<dbReference type="KEGG" id="aaut:ACETAC_10665"/>
<feature type="binding site" evidence="5">
    <location>
        <position position="2"/>
    </location>
    <ligand>
        <name>Ni(2+)</name>
        <dbReference type="ChEBI" id="CHEBI:49786"/>
    </ligand>
</feature>
<organism evidence="6 7">
    <name type="scientific">Aceticella autotrophica</name>
    <dbReference type="NCBI Taxonomy" id="2755338"/>
    <lineage>
        <taxon>Bacteria</taxon>
        <taxon>Bacillati</taxon>
        <taxon>Bacillota</taxon>
        <taxon>Clostridia</taxon>
        <taxon>Thermoanaerobacterales</taxon>
        <taxon>Thermoanaerobacteraceae</taxon>
        <taxon>Aceticella</taxon>
    </lineage>
</organism>
<dbReference type="GO" id="GO:0016151">
    <property type="term" value="F:nickel cation binding"/>
    <property type="evidence" value="ECO:0007669"/>
    <property type="project" value="UniProtKB-UniRule"/>
</dbReference>
<dbReference type="PANTHER" id="PTHR34535">
    <property type="entry name" value="HYDROGENASE MATURATION FACTOR HYPA"/>
    <property type="match status" value="1"/>
</dbReference>
<evidence type="ECO:0000256" key="3">
    <source>
        <dbReference type="ARBA" id="ARBA00022723"/>
    </source>
</evidence>
<evidence type="ECO:0000313" key="7">
    <source>
        <dbReference type="Proteomes" id="UP000671913"/>
    </source>
</evidence>
<accession>A0A975GAD6</accession>
<comment type="similarity">
    <text evidence="1 5">Belongs to the HypA/HybF family.</text>
</comment>
<evidence type="ECO:0000313" key="6">
    <source>
        <dbReference type="EMBL" id="QSZ27278.1"/>
    </source>
</evidence>
<evidence type="ECO:0000256" key="1">
    <source>
        <dbReference type="ARBA" id="ARBA00010748"/>
    </source>
</evidence>
<sequence>MHELSISENILYIVENEAHKHNLKRIKEIKIKTGEISDIIPENLEYCFEIISKGTVAEGAKIIVEKLPIKILCLDCGKEFTIKKKNLQCPECNSKNLKIIGGNEFFIESMEAE</sequence>
<feature type="binding site" evidence="5">
    <location>
        <position position="89"/>
    </location>
    <ligand>
        <name>Zn(2+)</name>
        <dbReference type="ChEBI" id="CHEBI:29105"/>
    </ligand>
</feature>
<dbReference type="Proteomes" id="UP000671913">
    <property type="component" value="Chromosome"/>
</dbReference>
<dbReference type="Pfam" id="PF01155">
    <property type="entry name" value="HypA"/>
    <property type="match status" value="1"/>
</dbReference>
<gene>
    <name evidence="5 6" type="primary">hypA</name>
    <name evidence="6" type="ORF">ACETAC_10665</name>
</gene>
<evidence type="ECO:0000256" key="5">
    <source>
        <dbReference type="HAMAP-Rule" id="MF_00213"/>
    </source>
</evidence>
<dbReference type="PANTHER" id="PTHR34535:SF3">
    <property type="entry name" value="HYDROGENASE MATURATION FACTOR HYPA"/>
    <property type="match status" value="1"/>
</dbReference>
<dbReference type="NCBIfam" id="TIGR00100">
    <property type="entry name" value="hypA"/>
    <property type="match status" value="1"/>
</dbReference>
<name>A0A975GAD6_9THEO</name>
<keyword evidence="3 5" id="KW-0479">Metal-binding</keyword>
<keyword evidence="7" id="KW-1185">Reference proteome</keyword>
<comment type="function">
    <text evidence="5">Involved in the maturation of [NiFe] hydrogenases. Required for nickel insertion into the metal center of the hydrogenase.</text>
</comment>
<dbReference type="AlphaFoldDB" id="A0A975GAD6"/>
<dbReference type="PROSITE" id="PS01249">
    <property type="entry name" value="HYPA"/>
    <property type="match status" value="1"/>
</dbReference>
<dbReference type="GO" id="GO:0051604">
    <property type="term" value="P:protein maturation"/>
    <property type="evidence" value="ECO:0007669"/>
    <property type="project" value="InterPro"/>
</dbReference>
<dbReference type="HAMAP" id="MF_00213">
    <property type="entry name" value="HypA_HybF"/>
    <property type="match status" value="1"/>
</dbReference>
<keyword evidence="2 5" id="KW-0533">Nickel</keyword>
<evidence type="ECO:0000256" key="2">
    <source>
        <dbReference type="ARBA" id="ARBA00022596"/>
    </source>
</evidence>
<proteinExistence type="inferred from homology"/>
<dbReference type="Gene3D" id="3.30.2320.80">
    <property type="match status" value="1"/>
</dbReference>
<reference evidence="6" key="1">
    <citation type="submission" date="2020-08" db="EMBL/GenBank/DDBJ databases">
        <title>Genomic insights into the carbon and energy metabolism of the first obligate autotrophic acetogenic bacterium Aceticella autotrophica gen. nov., sp. nov.</title>
        <authorList>
            <person name="Toshchakov S.V."/>
            <person name="Elcheninov A.G."/>
            <person name="Kublanov I.V."/>
            <person name="Frolov E.N."/>
            <person name="Lebedinsky A.V."/>
        </authorList>
    </citation>
    <scope>NUCLEOTIDE SEQUENCE</scope>
    <source>
        <strain evidence="6">3443-3Ac</strain>
    </source>
</reference>
<dbReference type="InterPro" id="IPR020538">
    <property type="entry name" value="Hydgase_Ni_incorp_HypA/HybF_CS"/>
</dbReference>
<protein>
    <recommendedName>
        <fullName evidence="5">Hydrogenase maturation factor HypA</fullName>
    </recommendedName>
</protein>
<evidence type="ECO:0000256" key="4">
    <source>
        <dbReference type="ARBA" id="ARBA00022833"/>
    </source>
</evidence>
<dbReference type="RefSeq" id="WP_284679966.1">
    <property type="nucleotide sequence ID" value="NZ_CP060096.1"/>
</dbReference>
<feature type="binding site" evidence="5">
    <location>
        <position position="73"/>
    </location>
    <ligand>
        <name>Zn(2+)</name>
        <dbReference type="ChEBI" id="CHEBI:29105"/>
    </ligand>
</feature>
<dbReference type="PIRSF" id="PIRSF004761">
    <property type="entry name" value="Hydrgn_mat_HypA"/>
    <property type="match status" value="1"/>
</dbReference>
<feature type="binding site" evidence="5">
    <location>
        <position position="76"/>
    </location>
    <ligand>
        <name>Zn(2+)</name>
        <dbReference type="ChEBI" id="CHEBI:29105"/>
    </ligand>
</feature>
<dbReference type="EMBL" id="CP060096">
    <property type="protein sequence ID" value="QSZ27278.1"/>
    <property type="molecule type" value="Genomic_DNA"/>
</dbReference>
<dbReference type="InterPro" id="IPR000688">
    <property type="entry name" value="HypA/HybF"/>
</dbReference>
<keyword evidence="4 5" id="KW-0862">Zinc</keyword>
<dbReference type="GO" id="GO:0008270">
    <property type="term" value="F:zinc ion binding"/>
    <property type="evidence" value="ECO:0007669"/>
    <property type="project" value="UniProtKB-UniRule"/>
</dbReference>
<feature type="binding site" evidence="5">
    <location>
        <position position="92"/>
    </location>
    <ligand>
        <name>Zn(2+)</name>
        <dbReference type="ChEBI" id="CHEBI:29105"/>
    </ligand>
</feature>